<dbReference type="OrthoDB" id="9802862at2"/>
<evidence type="ECO:0000259" key="9">
    <source>
        <dbReference type="PROSITE" id="PS52035"/>
    </source>
</evidence>
<dbReference type="GO" id="GO:0004181">
    <property type="term" value="F:metallocarboxypeptidase activity"/>
    <property type="evidence" value="ECO:0007669"/>
    <property type="project" value="InterPro"/>
</dbReference>
<dbReference type="PANTHER" id="PTHR11705:SF143">
    <property type="entry name" value="SLL0236 PROTEIN"/>
    <property type="match status" value="1"/>
</dbReference>
<comment type="similarity">
    <text evidence="2 7">Belongs to the peptidase M14 family.</text>
</comment>
<reference evidence="12 13" key="2">
    <citation type="journal article" date="2019" name="PLoS Negl. Trop. Dis.">
        <title>Revisiting the worldwide diversity of Leptospira species in the environment.</title>
        <authorList>
            <person name="Vincent A.T."/>
            <person name="Schiettekatte O."/>
            <person name="Bourhy P."/>
            <person name="Veyrier F.J."/>
            <person name="Picardeau M."/>
        </authorList>
    </citation>
    <scope>NUCLEOTIDE SEQUENCE [LARGE SCALE GENOMIC DNA]</scope>
    <source>
        <strain evidence="12">201702690</strain>
        <strain evidence="10 13">SSW18</strain>
    </source>
</reference>
<keyword evidence="4" id="KW-0378">Hydrolase</keyword>
<dbReference type="PANTHER" id="PTHR11705">
    <property type="entry name" value="PROTEASE FAMILY M14 CARBOXYPEPTIDASE A,B"/>
    <property type="match status" value="1"/>
</dbReference>
<sequence length="500" mass="57342">MSGFVRFLLFFSSLSAFLLSCSLRETIPARPLNDPSYHSLIRIEKGAKDEFLRITEGKVPFSYIEKDIQYAVLSKEEVKQYGFPREGISLSKSLPFKYYSGNYQDALSESVFALGDIRKGYKDNVLNSHYLFWVSRLFPDHSSFRIIGRSSRGREIPAIVLTDLHVPDEKKVSVLFNCAHHSNEVVSIEHCYDVIYEILAAKRKNSSLLSKLKIWVVPIVNPDGSRIFWHENLAMGRKNGRGSLSEKEHLGVDINRNYPFEWGKTKSNQTSSVPSSVFYRGPFPGSEPETQAMMALAEKERFAASISYHAFANCLLVPYTIDGTVNPEPDLVWDLGERIASAVESKNPVRKFSARKNIYGVDGVDQDYYFFKYGTLAYLLESSHLNPPYADVPKIMESLRPAWSLVLEEILEGNKLYLRIKDESGHPLSANVIYENLHFYHGETRNSRKEDGIYFQTFPHLKKIRMRIQKDGYETLYWEGNTWKSWVALDLVLKKIHPAE</sequence>
<organism evidence="10 13">
    <name type="scientific">Leptospira langatensis</name>
    <dbReference type="NCBI Taxonomy" id="2484983"/>
    <lineage>
        <taxon>Bacteria</taxon>
        <taxon>Pseudomonadati</taxon>
        <taxon>Spirochaetota</taxon>
        <taxon>Spirochaetia</taxon>
        <taxon>Leptospirales</taxon>
        <taxon>Leptospiraceae</taxon>
        <taxon>Leptospira</taxon>
    </lineage>
</organism>
<dbReference type="Proteomes" id="UP000297946">
    <property type="component" value="Unassembled WGS sequence"/>
</dbReference>
<evidence type="ECO:0000256" key="3">
    <source>
        <dbReference type="ARBA" id="ARBA00022670"/>
    </source>
</evidence>
<dbReference type="GO" id="GO:0006508">
    <property type="term" value="P:proteolysis"/>
    <property type="evidence" value="ECO:0007669"/>
    <property type="project" value="UniProtKB-KW"/>
</dbReference>
<evidence type="ECO:0000313" key="13">
    <source>
        <dbReference type="Proteomes" id="UP000297946"/>
    </source>
</evidence>
<name>A0A5F1ZTS0_9LEPT</name>
<keyword evidence="12" id="KW-1185">Reference proteome</keyword>
<dbReference type="SMART" id="SM00631">
    <property type="entry name" value="Zn_pept"/>
    <property type="match status" value="1"/>
</dbReference>
<feature type="signal peptide" evidence="8">
    <location>
        <begin position="1"/>
        <end position="18"/>
    </location>
</feature>
<evidence type="ECO:0000256" key="4">
    <source>
        <dbReference type="ARBA" id="ARBA00022801"/>
    </source>
</evidence>
<dbReference type="GO" id="GO:0008270">
    <property type="term" value="F:zinc ion binding"/>
    <property type="evidence" value="ECO:0007669"/>
    <property type="project" value="InterPro"/>
</dbReference>
<dbReference type="SUPFAM" id="SSF53187">
    <property type="entry name" value="Zn-dependent exopeptidases"/>
    <property type="match status" value="1"/>
</dbReference>
<evidence type="ECO:0000256" key="2">
    <source>
        <dbReference type="ARBA" id="ARBA00005988"/>
    </source>
</evidence>
<dbReference type="GO" id="GO:0005615">
    <property type="term" value="C:extracellular space"/>
    <property type="evidence" value="ECO:0007669"/>
    <property type="project" value="TreeGrafter"/>
</dbReference>
<dbReference type="InterPro" id="IPR000834">
    <property type="entry name" value="Peptidase_M14"/>
</dbReference>
<dbReference type="PROSITE" id="PS52035">
    <property type="entry name" value="PEPTIDASE_M14"/>
    <property type="match status" value="1"/>
</dbReference>
<gene>
    <name evidence="10" type="ORF">EHO57_04280</name>
    <name evidence="11" type="ORF">EHQ53_13835</name>
</gene>
<dbReference type="PRINTS" id="PR00765">
    <property type="entry name" value="CRBOXYPTASEA"/>
</dbReference>
<evidence type="ECO:0000313" key="10">
    <source>
        <dbReference type="EMBL" id="TGK02557.1"/>
    </source>
</evidence>
<evidence type="ECO:0000256" key="6">
    <source>
        <dbReference type="ARBA" id="ARBA00023049"/>
    </source>
</evidence>
<keyword evidence="5" id="KW-0862">Zinc</keyword>
<keyword evidence="6" id="KW-0482">Metalloprotease</keyword>
<dbReference type="EMBL" id="RQGC01000008">
    <property type="protein sequence ID" value="TGL40242.1"/>
    <property type="molecule type" value="Genomic_DNA"/>
</dbReference>
<evidence type="ECO:0000256" key="5">
    <source>
        <dbReference type="ARBA" id="ARBA00022833"/>
    </source>
</evidence>
<evidence type="ECO:0000313" key="12">
    <source>
        <dbReference type="Proteomes" id="UP000297273"/>
    </source>
</evidence>
<dbReference type="AlphaFoldDB" id="A0A5F1ZTS0"/>
<evidence type="ECO:0000256" key="8">
    <source>
        <dbReference type="SAM" id="SignalP"/>
    </source>
</evidence>
<keyword evidence="3" id="KW-0645">Protease</keyword>
<comment type="caution">
    <text evidence="10">The sequence shown here is derived from an EMBL/GenBank/DDBJ whole genome shotgun (WGS) entry which is preliminary data.</text>
</comment>
<dbReference type="Gene3D" id="3.40.630.10">
    <property type="entry name" value="Zn peptidases"/>
    <property type="match status" value="1"/>
</dbReference>
<evidence type="ECO:0000313" key="11">
    <source>
        <dbReference type="EMBL" id="TGL40242.1"/>
    </source>
</evidence>
<feature type="chain" id="PRO_5043207026" evidence="8">
    <location>
        <begin position="19"/>
        <end position="500"/>
    </location>
</feature>
<feature type="domain" description="Peptidase M14" evidence="9">
    <location>
        <begin position="119"/>
        <end position="406"/>
    </location>
</feature>
<dbReference type="EMBL" id="RQER01000004">
    <property type="protein sequence ID" value="TGK02557.1"/>
    <property type="molecule type" value="Genomic_DNA"/>
</dbReference>
<keyword evidence="8" id="KW-0732">Signal</keyword>
<dbReference type="Proteomes" id="UP000297273">
    <property type="component" value="Unassembled WGS sequence"/>
</dbReference>
<dbReference type="PROSITE" id="PS51257">
    <property type="entry name" value="PROKAR_LIPOPROTEIN"/>
    <property type="match status" value="1"/>
</dbReference>
<comment type="cofactor">
    <cofactor evidence="1">
        <name>Zn(2+)</name>
        <dbReference type="ChEBI" id="CHEBI:29105"/>
    </cofactor>
</comment>
<protein>
    <submittedName>
        <fullName evidence="10">Peptidase M14</fullName>
    </submittedName>
</protein>
<dbReference type="RefSeq" id="WP_135646356.1">
    <property type="nucleotide sequence ID" value="NZ_RQER01000004.1"/>
</dbReference>
<dbReference type="Pfam" id="PF00246">
    <property type="entry name" value="Peptidase_M14"/>
    <property type="match status" value="1"/>
</dbReference>
<evidence type="ECO:0000256" key="7">
    <source>
        <dbReference type="PROSITE-ProRule" id="PRU01379"/>
    </source>
</evidence>
<proteinExistence type="inferred from homology"/>
<reference evidence="11" key="1">
    <citation type="submission" date="2018-10" db="EMBL/GenBank/DDBJ databases">
        <authorList>
            <person name="Vincent A.T."/>
            <person name="Schiettekatte O."/>
            <person name="Bourhy P."/>
            <person name="Veyrier F.J."/>
            <person name="Picardeau M."/>
        </authorList>
    </citation>
    <scope>NUCLEOTIDE SEQUENCE</scope>
    <source>
        <strain evidence="11">201702690</strain>
    </source>
</reference>
<feature type="active site" description="Proton donor/acceptor" evidence="7">
    <location>
        <position position="381"/>
    </location>
</feature>
<accession>A0A5F1ZTS0</accession>
<evidence type="ECO:0000256" key="1">
    <source>
        <dbReference type="ARBA" id="ARBA00001947"/>
    </source>
</evidence>